<feature type="non-terminal residue" evidence="3">
    <location>
        <position position="248"/>
    </location>
</feature>
<dbReference type="STRING" id="97972.A0A2V1DPC5"/>
<dbReference type="OrthoDB" id="10254604at2759"/>
<reference evidence="3 4" key="1">
    <citation type="journal article" date="2018" name="Sci. Rep.">
        <title>Comparative genomics provides insights into the lifestyle and reveals functional heterogeneity of dark septate endophytic fungi.</title>
        <authorList>
            <person name="Knapp D.G."/>
            <person name="Nemeth J.B."/>
            <person name="Barry K."/>
            <person name="Hainaut M."/>
            <person name="Henrissat B."/>
            <person name="Johnson J."/>
            <person name="Kuo A."/>
            <person name="Lim J.H.P."/>
            <person name="Lipzen A."/>
            <person name="Nolan M."/>
            <person name="Ohm R.A."/>
            <person name="Tamas L."/>
            <person name="Grigoriev I.V."/>
            <person name="Spatafora J.W."/>
            <person name="Nagy L.G."/>
            <person name="Kovacs G.M."/>
        </authorList>
    </citation>
    <scope>NUCLEOTIDE SEQUENCE [LARGE SCALE GENOMIC DNA]</scope>
    <source>
        <strain evidence="3 4">DSE2036</strain>
    </source>
</reference>
<dbReference type="SUPFAM" id="SSF51735">
    <property type="entry name" value="NAD(P)-binding Rossmann-fold domains"/>
    <property type="match status" value="1"/>
</dbReference>
<dbReference type="Proteomes" id="UP000244855">
    <property type="component" value="Unassembled WGS sequence"/>
</dbReference>
<dbReference type="Pfam" id="PF13460">
    <property type="entry name" value="NAD_binding_10"/>
    <property type="match status" value="1"/>
</dbReference>
<gene>
    <name evidence="3" type="ORF">DM02DRAFT_506838</name>
</gene>
<evidence type="ECO:0000313" key="4">
    <source>
        <dbReference type="Proteomes" id="UP000244855"/>
    </source>
</evidence>
<dbReference type="EMBL" id="KZ805384">
    <property type="protein sequence ID" value="PVH99815.1"/>
    <property type="molecule type" value="Genomic_DNA"/>
</dbReference>
<dbReference type="InterPro" id="IPR036291">
    <property type="entry name" value="NAD(P)-bd_dom_sf"/>
</dbReference>
<dbReference type="AlphaFoldDB" id="A0A2V1DPC5"/>
<accession>A0A2V1DPC5</accession>
<organism evidence="3 4">
    <name type="scientific">Periconia macrospinosa</name>
    <dbReference type="NCBI Taxonomy" id="97972"/>
    <lineage>
        <taxon>Eukaryota</taxon>
        <taxon>Fungi</taxon>
        <taxon>Dikarya</taxon>
        <taxon>Ascomycota</taxon>
        <taxon>Pezizomycotina</taxon>
        <taxon>Dothideomycetes</taxon>
        <taxon>Pleosporomycetidae</taxon>
        <taxon>Pleosporales</taxon>
        <taxon>Massarineae</taxon>
        <taxon>Periconiaceae</taxon>
        <taxon>Periconia</taxon>
    </lineage>
</organism>
<dbReference type="PANTHER" id="PTHR15020">
    <property type="entry name" value="FLAVIN REDUCTASE-RELATED"/>
    <property type="match status" value="1"/>
</dbReference>
<comment type="similarity">
    <text evidence="1">Belongs to the avfA family.</text>
</comment>
<dbReference type="Gene3D" id="3.40.50.720">
    <property type="entry name" value="NAD(P)-binding Rossmann-like Domain"/>
    <property type="match status" value="1"/>
</dbReference>
<proteinExistence type="inferred from homology"/>
<protein>
    <submittedName>
        <fullName evidence="3">NAD-dependent epimerase/dehydratase</fullName>
    </submittedName>
</protein>
<sequence length="248" mass="26962">LLLGGNGSLARTITQRFSAKGITVHSVIRDPKQASHLKALGASPIVQSVEDSSVSDFVKLIKNVKPDVVIWSAGAGGGSASAARLKRVDTDGHIKVMDAVAQAAEEAGTTRRYITISSLEVRDEVNKPVPDWYDEDDRVYSKWAWPIFRPYFQARLASDKDLVEKNGQRRLEYTIVRPGWMSLQPGTGRIGAGKCNITGQVSRDDVTSVLEVCMESSRTIGLAFDVASGNVPISEAVNKAEDSFKGYH</sequence>
<name>A0A2V1DPC5_9PLEO</name>
<evidence type="ECO:0000259" key="2">
    <source>
        <dbReference type="Pfam" id="PF13460"/>
    </source>
</evidence>
<feature type="domain" description="NAD(P)-binding" evidence="2">
    <location>
        <begin position="4"/>
        <end position="210"/>
    </location>
</feature>
<evidence type="ECO:0000313" key="3">
    <source>
        <dbReference type="EMBL" id="PVH99815.1"/>
    </source>
</evidence>
<evidence type="ECO:0000256" key="1">
    <source>
        <dbReference type="ARBA" id="ARBA00038376"/>
    </source>
</evidence>
<dbReference type="InterPro" id="IPR016040">
    <property type="entry name" value="NAD(P)-bd_dom"/>
</dbReference>
<dbReference type="PANTHER" id="PTHR15020:SF50">
    <property type="entry name" value="UPF0659 PROTEIN YMR090W"/>
    <property type="match status" value="1"/>
</dbReference>
<keyword evidence="4" id="KW-1185">Reference proteome</keyword>
<feature type="non-terminal residue" evidence="3">
    <location>
        <position position="1"/>
    </location>
</feature>